<evidence type="ECO:0000313" key="1">
    <source>
        <dbReference type="EMBL" id="KAE9385438.1"/>
    </source>
</evidence>
<accession>A0A6A4GIX0</accession>
<dbReference type="EMBL" id="ML769986">
    <property type="protein sequence ID" value="KAE9385438.1"/>
    <property type="molecule type" value="Genomic_DNA"/>
</dbReference>
<sequence>MFNQIIGEIVRLDMRHSSLSHCIRACRRGMVNQITGGIFVAMYTGLLQRNG</sequence>
<gene>
    <name evidence="1" type="ORF">BT96DRAFT_595461</name>
</gene>
<reference evidence="1" key="1">
    <citation type="journal article" date="2019" name="Environ. Microbiol.">
        <title>Fungal ecological strategies reflected in gene transcription - a case study of two litter decomposers.</title>
        <authorList>
            <person name="Barbi F."/>
            <person name="Kohler A."/>
            <person name="Barry K."/>
            <person name="Baskaran P."/>
            <person name="Daum C."/>
            <person name="Fauchery L."/>
            <person name="Ihrmark K."/>
            <person name="Kuo A."/>
            <person name="LaButti K."/>
            <person name="Lipzen A."/>
            <person name="Morin E."/>
            <person name="Grigoriev I.V."/>
            <person name="Henrissat B."/>
            <person name="Lindahl B."/>
            <person name="Martin F."/>
        </authorList>
    </citation>
    <scope>NUCLEOTIDE SEQUENCE</scope>
    <source>
        <strain evidence="1">JB14</strain>
    </source>
</reference>
<protein>
    <submittedName>
        <fullName evidence="1">Uncharacterized protein</fullName>
    </submittedName>
</protein>
<organism evidence="1 2">
    <name type="scientific">Gymnopus androsaceus JB14</name>
    <dbReference type="NCBI Taxonomy" id="1447944"/>
    <lineage>
        <taxon>Eukaryota</taxon>
        <taxon>Fungi</taxon>
        <taxon>Dikarya</taxon>
        <taxon>Basidiomycota</taxon>
        <taxon>Agaricomycotina</taxon>
        <taxon>Agaricomycetes</taxon>
        <taxon>Agaricomycetidae</taxon>
        <taxon>Agaricales</taxon>
        <taxon>Marasmiineae</taxon>
        <taxon>Omphalotaceae</taxon>
        <taxon>Gymnopus</taxon>
    </lineage>
</organism>
<name>A0A6A4GIX0_9AGAR</name>
<dbReference type="AlphaFoldDB" id="A0A6A4GIX0"/>
<proteinExistence type="predicted"/>
<keyword evidence="2" id="KW-1185">Reference proteome</keyword>
<dbReference type="Proteomes" id="UP000799118">
    <property type="component" value="Unassembled WGS sequence"/>
</dbReference>
<evidence type="ECO:0000313" key="2">
    <source>
        <dbReference type="Proteomes" id="UP000799118"/>
    </source>
</evidence>